<evidence type="ECO:0000256" key="3">
    <source>
        <dbReference type="ARBA" id="ARBA00023163"/>
    </source>
</evidence>
<keyword evidence="3" id="KW-0804">Transcription</keyword>
<dbReference type="AlphaFoldDB" id="A0A1X9LQU8"/>
<keyword evidence="1" id="KW-0805">Transcription regulation</keyword>
<dbReference type="KEGG" id="cphy:B5808_02830"/>
<dbReference type="SUPFAM" id="SSF55781">
    <property type="entry name" value="GAF domain-like"/>
    <property type="match status" value="1"/>
</dbReference>
<keyword evidence="5" id="KW-1185">Reference proteome</keyword>
<dbReference type="Gene3D" id="3.30.450.40">
    <property type="match status" value="1"/>
</dbReference>
<dbReference type="InterPro" id="IPR050707">
    <property type="entry name" value="HTH_MetabolicPath_Reg"/>
</dbReference>
<dbReference type="PROSITE" id="PS51077">
    <property type="entry name" value="HTH_ICLR"/>
    <property type="match status" value="1"/>
</dbReference>
<dbReference type="PROSITE" id="PS51078">
    <property type="entry name" value="ICLR_ED"/>
    <property type="match status" value="1"/>
</dbReference>
<dbReference type="Pfam" id="PF09339">
    <property type="entry name" value="HTH_IclR"/>
    <property type="match status" value="1"/>
</dbReference>
<dbReference type="GO" id="GO:0045892">
    <property type="term" value="P:negative regulation of DNA-templated transcription"/>
    <property type="evidence" value="ECO:0007669"/>
    <property type="project" value="TreeGrafter"/>
</dbReference>
<dbReference type="Proteomes" id="UP000192775">
    <property type="component" value="Chromosome"/>
</dbReference>
<dbReference type="InterPro" id="IPR005471">
    <property type="entry name" value="Tscrpt_reg_IclR_N"/>
</dbReference>
<dbReference type="InterPro" id="IPR036390">
    <property type="entry name" value="WH_DNA-bd_sf"/>
</dbReference>
<keyword evidence="2" id="KW-0238">DNA-binding</keyword>
<name>A0A1X9LQU8_9MICO</name>
<dbReference type="InterPro" id="IPR029016">
    <property type="entry name" value="GAF-like_dom_sf"/>
</dbReference>
<evidence type="ECO:0000256" key="1">
    <source>
        <dbReference type="ARBA" id="ARBA00023015"/>
    </source>
</evidence>
<dbReference type="PANTHER" id="PTHR30136">
    <property type="entry name" value="HELIX-TURN-HELIX TRANSCRIPTIONAL REGULATOR, ICLR FAMILY"/>
    <property type="match status" value="1"/>
</dbReference>
<dbReference type="STRING" id="1619308.B5808_02830"/>
<dbReference type="Pfam" id="PF01614">
    <property type="entry name" value="IclR_C"/>
    <property type="match status" value="1"/>
</dbReference>
<dbReference type="InterPro" id="IPR014757">
    <property type="entry name" value="Tscrpt_reg_IclR_C"/>
</dbReference>
<sequence length="268" mass="28694">MGTDADTTAGRDGTGGTQALHRALALVRAVGEADPRGLSAGSAAEETGLTRSTTSRLLRALAAEGFLDHDPSNGRWYLGPELYLLGSRAARRYDIADLAHPHVRRLAQETGESAFLSALRGTETVCLLREEGSFPLRSFVLSEGVRFPLGVASAGMVFAALLDDADLDDYLRGDPLAAQWGPQHSADEVRRHVAITRENGYALNPGLILEGSWGMGAVVFDRSGAPAWALSLTGVESRFKPARQPELGARLLEEAHALTQALRTTPRR</sequence>
<evidence type="ECO:0000313" key="5">
    <source>
        <dbReference type="Proteomes" id="UP000192775"/>
    </source>
</evidence>
<dbReference type="GO" id="GO:0003700">
    <property type="term" value="F:DNA-binding transcription factor activity"/>
    <property type="evidence" value="ECO:0007669"/>
    <property type="project" value="TreeGrafter"/>
</dbReference>
<dbReference type="InterPro" id="IPR036388">
    <property type="entry name" value="WH-like_DNA-bd_sf"/>
</dbReference>
<dbReference type="Gene3D" id="1.10.10.10">
    <property type="entry name" value="Winged helix-like DNA-binding domain superfamily/Winged helix DNA-binding domain"/>
    <property type="match status" value="1"/>
</dbReference>
<protein>
    <submittedName>
        <fullName evidence="4">IclR family transcriptional regulator</fullName>
    </submittedName>
</protein>
<dbReference type="SUPFAM" id="SSF46785">
    <property type="entry name" value="Winged helix' DNA-binding domain"/>
    <property type="match status" value="1"/>
</dbReference>
<dbReference type="PANTHER" id="PTHR30136:SF24">
    <property type="entry name" value="HTH-TYPE TRANSCRIPTIONAL REPRESSOR ALLR"/>
    <property type="match status" value="1"/>
</dbReference>
<evidence type="ECO:0000256" key="2">
    <source>
        <dbReference type="ARBA" id="ARBA00023125"/>
    </source>
</evidence>
<dbReference type="EMBL" id="CP020715">
    <property type="protein sequence ID" value="ARJ04280.1"/>
    <property type="molecule type" value="Genomic_DNA"/>
</dbReference>
<dbReference type="GO" id="GO:0003677">
    <property type="term" value="F:DNA binding"/>
    <property type="evidence" value="ECO:0007669"/>
    <property type="project" value="UniProtKB-KW"/>
</dbReference>
<dbReference type="RefSeq" id="WP_085018243.1">
    <property type="nucleotide sequence ID" value="NZ_BMHD01000001.1"/>
</dbReference>
<dbReference type="SMART" id="SM00346">
    <property type="entry name" value="HTH_ICLR"/>
    <property type="match status" value="1"/>
</dbReference>
<proteinExistence type="predicted"/>
<reference evidence="4 5" key="1">
    <citation type="submission" date="2017-04" db="EMBL/GenBank/DDBJ databases">
        <authorList>
            <person name="Afonso C.L."/>
            <person name="Miller P.J."/>
            <person name="Scott M.A."/>
            <person name="Spackman E."/>
            <person name="Goraichik I."/>
            <person name="Dimitrov K.M."/>
            <person name="Suarez D.L."/>
            <person name="Swayne D.E."/>
        </authorList>
    </citation>
    <scope>NUCLEOTIDE SEQUENCE [LARGE SCALE GENOMIC DNA]</scope>
    <source>
        <strain evidence="5">XA(T)</strain>
    </source>
</reference>
<evidence type="ECO:0000313" key="4">
    <source>
        <dbReference type="EMBL" id="ARJ04280.1"/>
    </source>
</evidence>
<accession>A0A1X9LQU8</accession>
<organism evidence="4 5">
    <name type="scientific">Cnuibacter physcomitrellae</name>
    <dbReference type="NCBI Taxonomy" id="1619308"/>
    <lineage>
        <taxon>Bacteria</taxon>
        <taxon>Bacillati</taxon>
        <taxon>Actinomycetota</taxon>
        <taxon>Actinomycetes</taxon>
        <taxon>Micrococcales</taxon>
        <taxon>Microbacteriaceae</taxon>
        <taxon>Cnuibacter</taxon>
    </lineage>
</organism>
<gene>
    <name evidence="4" type="ORF">B5808_02830</name>
</gene>